<dbReference type="RefSeq" id="WP_194122529.1">
    <property type="nucleotide sequence ID" value="NZ_JACYGY010000001.1"/>
</dbReference>
<accession>A0ABR9WJD4</accession>
<reference evidence="3" key="1">
    <citation type="submission" date="2023-07" db="EMBL/GenBank/DDBJ databases">
        <title>Dyadobacter sp. nov 'subterranea' isolated from contaminted grondwater.</title>
        <authorList>
            <person name="Szabo I."/>
            <person name="Al-Omari J."/>
            <person name="Szerdahelyi S.G."/>
            <person name="Rado J."/>
        </authorList>
    </citation>
    <scope>NUCLEOTIDE SEQUENCE [LARGE SCALE GENOMIC DNA]</scope>
    <source>
        <strain evidence="3">UP-52</strain>
    </source>
</reference>
<protein>
    <recommendedName>
        <fullName evidence="4">PKD domain-containing protein</fullName>
    </recommendedName>
</protein>
<feature type="transmembrane region" description="Helical" evidence="1">
    <location>
        <begin position="113"/>
        <end position="132"/>
    </location>
</feature>
<keyword evidence="1" id="KW-1133">Transmembrane helix</keyword>
<keyword evidence="1" id="KW-0812">Transmembrane</keyword>
<name>A0ABR9WJD4_9BACT</name>
<evidence type="ECO:0000256" key="1">
    <source>
        <dbReference type="SAM" id="Phobius"/>
    </source>
</evidence>
<comment type="caution">
    <text evidence="2">The sequence shown here is derived from an EMBL/GenBank/DDBJ whole genome shotgun (WGS) entry which is preliminary data.</text>
</comment>
<evidence type="ECO:0000313" key="3">
    <source>
        <dbReference type="Proteomes" id="UP000634134"/>
    </source>
</evidence>
<keyword evidence="1" id="KW-0472">Membrane</keyword>
<evidence type="ECO:0000313" key="2">
    <source>
        <dbReference type="EMBL" id="MBE9464466.1"/>
    </source>
</evidence>
<organism evidence="2 3">
    <name type="scientific">Dyadobacter subterraneus</name>
    <dbReference type="NCBI Taxonomy" id="2773304"/>
    <lineage>
        <taxon>Bacteria</taxon>
        <taxon>Pseudomonadati</taxon>
        <taxon>Bacteroidota</taxon>
        <taxon>Cytophagia</taxon>
        <taxon>Cytophagales</taxon>
        <taxon>Spirosomataceae</taxon>
        <taxon>Dyadobacter</taxon>
    </lineage>
</organism>
<dbReference type="Proteomes" id="UP000634134">
    <property type="component" value="Unassembled WGS sequence"/>
</dbReference>
<keyword evidence="3" id="KW-1185">Reference proteome</keyword>
<evidence type="ECO:0008006" key="4">
    <source>
        <dbReference type="Google" id="ProtNLM"/>
    </source>
</evidence>
<proteinExistence type="predicted"/>
<sequence length="428" mass="48362">MLSDISELMRCKKIIEQKLDWGRSENWQSTDFENLNQLILDKTGISLSVSTLRRIWGRVEYNHLPSVTTLNTLAKFAGYQDWRTFVKQSNIPNENPHVVLPEKNEKTKLPTKNIAWISGAVILVGLISILAFQKTRQPKNETYIFNSQPITREIPNSVIFTYDASDSPTDSVFIQQSWDGKKQTLVDKNLHKHTSIYYEPGFYIAKLIVGEKVVKEHKLLVPTKGWLGTIDGKKIPVYLKDSEFIKPDVMRLPVSVITEKNISLQPEPPYVHYFNVGNFDPVSLKNFGFSTQIKHEYREGAAACQLASITLLTDDIPIVIPLSVKGCVSELNMLSIDNYISGKKADLSAFGVDFSVWSEISCKNSSDKIQYFVNKKLAAEYPLPKREIKIVGLSYTFQGTGAVRNVSLTNGDKTIFEAFNNKIILSAK</sequence>
<gene>
    <name evidence="2" type="ORF">IEE83_21485</name>
</gene>
<dbReference type="EMBL" id="JACYGY010000001">
    <property type="protein sequence ID" value="MBE9464466.1"/>
    <property type="molecule type" value="Genomic_DNA"/>
</dbReference>